<dbReference type="EMBL" id="CP060636">
    <property type="protein sequence ID" value="QNM12650.1"/>
    <property type="molecule type" value="Genomic_DNA"/>
</dbReference>
<proteinExistence type="predicted"/>
<dbReference type="AlphaFoldDB" id="A0A7G9GPB8"/>
<name>A0A7G9GPB8_9FIRM</name>
<accession>A0A7G9GPB8</accession>
<gene>
    <name evidence="2" type="ORF">H9Q80_01455</name>
</gene>
<dbReference type="PANTHER" id="PTHR43193:SF2">
    <property type="entry name" value="POLYFERREDOXIN PROTEIN FWDF"/>
    <property type="match status" value="1"/>
</dbReference>
<dbReference type="KEGG" id="ehn:H9Q80_01455"/>
<evidence type="ECO:0000313" key="3">
    <source>
        <dbReference type="Proteomes" id="UP000515856"/>
    </source>
</evidence>
<feature type="domain" description="Coenzyme F420 hydrogenase/dehydrogenase beta subunit C-terminal" evidence="1">
    <location>
        <begin position="94"/>
        <end position="257"/>
    </location>
</feature>
<evidence type="ECO:0000259" key="1">
    <source>
        <dbReference type="Pfam" id="PF04432"/>
    </source>
</evidence>
<sequence>MLNKNKAYACYSIHESIRLKSSSGGLFYLFAKQILEIKGVVYGVTMSEDCKEAYFTRINNIDNIHCLLGSKYLQADLRDSYKKVLNDLLNDFIVLFCGTGCQINGLKNFLEKKLNLKQLENLYCIDIICHGVSSPGLWSKYVSFLENKENSKLISVSFRAKDEGWKNYGMRYKYLDKTKFIPKNEDPYMSMFLKNHSLRPSCYNCLIKENIESDITIGDFWGINNIAPIMNDDKGTSLIVINTSHGDRLFTKIMDDIKFIDVNLEEAIKYNSAYYKSVCKPANRNSFFDDLNTISFIKFLKKYNFKKKISLKKIIKKVFKHK</sequence>
<protein>
    <submittedName>
        <fullName evidence="2">Coenzyme F420 hydrogenase/dehydrogenase, beta subunit C-terminal domain</fullName>
    </submittedName>
</protein>
<evidence type="ECO:0000313" key="2">
    <source>
        <dbReference type="EMBL" id="QNM12650.1"/>
    </source>
</evidence>
<dbReference type="PANTHER" id="PTHR43193">
    <property type="match status" value="1"/>
</dbReference>
<dbReference type="RefSeq" id="WP_117536292.1">
    <property type="nucleotide sequence ID" value="NZ_CP060636.1"/>
</dbReference>
<dbReference type="InterPro" id="IPR052977">
    <property type="entry name" value="Polyferredoxin-like_ET"/>
</dbReference>
<keyword evidence="3" id="KW-1185">Reference proteome</keyword>
<reference evidence="2 3" key="1">
    <citation type="submission" date="2020-08" db="EMBL/GenBank/DDBJ databases">
        <authorList>
            <person name="Liu C."/>
            <person name="Sun Q."/>
        </authorList>
    </citation>
    <scope>NUCLEOTIDE SEQUENCE [LARGE SCALE GENOMIC DNA]</scope>
    <source>
        <strain evidence="2 3">NSJ-61</strain>
    </source>
</reference>
<dbReference type="InterPro" id="IPR007525">
    <property type="entry name" value="FrhB_FdhB_C"/>
</dbReference>
<dbReference type="Proteomes" id="UP000515856">
    <property type="component" value="Chromosome"/>
</dbReference>
<organism evidence="2 3">
    <name type="scientific">[Eubacterium] hominis</name>
    <dbReference type="NCBI Taxonomy" id="2764325"/>
    <lineage>
        <taxon>Bacteria</taxon>
        <taxon>Bacillati</taxon>
        <taxon>Bacillota</taxon>
        <taxon>Erysipelotrichia</taxon>
        <taxon>Erysipelotrichales</taxon>
        <taxon>Erysipelotrichaceae</taxon>
        <taxon>Amedibacillus</taxon>
    </lineage>
</organism>
<dbReference type="Pfam" id="PF04432">
    <property type="entry name" value="FrhB_FdhB_C"/>
    <property type="match status" value="1"/>
</dbReference>